<dbReference type="Pfam" id="PF03452">
    <property type="entry name" value="Anp1"/>
    <property type="match status" value="1"/>
</dbReference>
<dbReference type="InterPro" id="IPR052086">
    <property type="entry name" value="Mannan_Polymerase_Subunit"/>
</dbReference>
<dbReference type="InterPro" id="IPR029044">
    <property type="entry name" value="Nucleotide-diphossugar_trans"/>
</dbReference>
<dbReference type="GO" id="GO:0140497">
    <property type="term" value="C:mannan polymerase II complex"/>
    <property type="evidence" value="ECO:0007669"/>
    <property type="project" value="EnsemblFungi"/>
</dbReference>
<dbReference type="GO" id="GO:0018279">
    <property type="term" value="P:protein N-linked glycosylation via asparagine"/>
    <property type="evidence" value="ECO:0007669"/>
    <property type="project" value="EnsemblFungi"/>
</dbReference>
<keyword evidence="4" id="KW-1133">Transmembrane helix</keyword>
<evidence type="ECO:0000256" key="3">
    <source>
        <dbReference type="ARBA" id="ARBA00022968"/>
    </source>
</evidence>
<evidence type="ECO:0000256" key="7">
    <source>
        <dbReference type="ARBA" id="ARBA00037964"/>
    </source>
</evidence>
<dbReference type="PANTHER" id="PTHR43083">
    <property type="entry name" value="MANNAN POLYMERASE II"/>
    <property type="match status" value="1"/>
</dbReference>
<dbReference type="STRING" id="1287681.M7SX44"/>
<dbReference type="eggNOG" id="ENOG502QVDT">
    <property type="taxonomic scope" value="Eukaryota"/>
</dbReference>
<feature type="compositionally biased region" description="Basic and acidic residues" evidence="8">
    <location>
        <begin position="321"/>
        <end position="342"/>
    </location>
</feature>
<dbReference type="FunFam" id="3.90.550.10:FF:000017">
    <property type="entry name" value="Mannan polymerase II complex ANP1 subunit"/>
    <property type="match status" value="1"/>
</dbReference>
<keyword evidence="10" id="KW-1185">Reference proteome</keyword>
<dbReference type="HOGENOM" id="CLU_017872_1_0_1"/>
<dbReference type="AlphaFoldDB" id="M7SX44"/>
<evidence type="ECO:0000313" key="9">
    <source>
        <dbReference type="EMBL" id="EMR68897.1"/>
    </source>
</evidence>
<dbReference type="GO" id="GO:0000009">
    <property type="term" value="F:alpha-1,6-mannosyltransferase activity"/>
    <property type="evidence" value="ECO:0007669"/>
    <property type="project" value="TreeGrafter"/>
</dbReference>
<feature type="region of interest" description="Disordered" evidence="8">
    <location>
        <begin position="321"/>
        <end position="421"/>
    </location>
</feature>
<dbReference type="KEGG" id="ela:UCREL1_4083"/>
<dbReference type="PANTHER" id="PTHR43083:SF2">
    <property type="entry name" value="MANNAN POLYMERASE II COMPLEX ANP1 SUBUNIT"/>
    <property type="match status" value="1"/>
</dbReference>
<gene>
    <name evidence="9" type="ORF">UCREL1_4083</name>
</gene>
<feature type="compositionally biased region" description="Polar residues" evidence="8">
    <location>
        <begin position="389"/>
        <end position="409"/>
    </location>
</feature>
<dbReference type="EMBL" id="KB706154">
    <property type="protein sequence ID" value="EMR68897.1"/>
    <property type="molecule type" value="Genomic_DNA"/>
</dbReference>
<evidence type="ECO:0000256" key="1">
    <source>
        <dbReference type="ARBA" id="ARBA00004323"/>
    </source>
</evidence>
<dbReference type="GO" id="GO:0000032">
    <property type="term" value="P:cell wall mannoprotein biosynthetic process"/>
    <property type="evidence" value="ECO:0007669"/>
    <property type="project" value="TreeGrafter"/>
</dbReference>
<keyword evidence="2" id="KW-0812">Transmembrane</keyword>
<keyword evidence="3" id="KW-0735">Signal-anchor</keyword>
<evidence type="ECO:0000256" key="6">
    <source>
        <dbReference type="ARBA" id="ARBA00023136"/>
    </source>
</evidence>
<proteinExistence type="inferred from homology"/>
<keyword evidence="5" id="KW-0333">Golgi apparatus</keyword>
<evidence type="ECO:0000313" key="10">
    <source>
        <dbReference type="Proteomes" id="UP000012174"/>
    </source>
</evidence>
<comment type="subcellular location">
    <subcellularLocation>
        <location evidence="1">Golgi apparatus membrane</location>
        <topology evidence="1">Single-pass type II membrane protein</topology>
    </subcellularLocation>
</comment>
<feature type="compositionally biased region" description="Basic and acidic residues" evidence="8">
    <location>
        <begin position="411"/>
        <end position="421"/>
    </location>
</feature>
<comment type="similarity">
    <text evidence="7">Belongs to the ANP1/MMN9/VAN1 family.</text>
</comment>
<evidence type="ECO:0000256" key="8">
    <source>
        <dbReference type="SAM" id="MobiDB-lite"/>
    </source>
</evidence>
<dbReference type="OrthoDB" id="204164at2759"/>
<dbReference type="Proteomes" id="UP000012174">
    <property type="component" value="Unassembled WGS sequence"/>
</dbReference>
<feature type="compositionally biased region" description="Basic and acidic residues" evidence="8">
    <location>
        <begin position="376"/>
        <end position="386"/>
    </location>
</feature>
<organism evidence="9 10">
    <name type="scientific">Eutypa lata (strain UCR-EL1)</name>
    <name type="common">Grapevine dieback disease fungus</name>
    <name type="synonym">Eutypa armeniacae</name>
    <dbReference type="NCBI Taxonomy" id="1287681"/>
    <lineage>
        <taxon>Eukaryota</taxon>
        <taxon>Fungi</taxon>
        <taxon>Dikarya</taxon>
        <taxon>Ascomycota</taxon>
        <taxon>Pezizomycotina</taxon>
        <taxon>Sordariomycetes</taxon>
        <taxon>Xylariomycetidae</taxon>
        <taxon>Xylariales</taxon>
        <taxon>Diatrypaceae</taxon>
        <taxon>Eutypa</taxon>
    </lineage>
</organism>
<sequence length="421" mass="47940">MIPDQVSTSCFDTRLSPKKELPHKTWNSRRYHGAVWLFWNVEGTARGWEREERILVCVPLRDAEQHMPMMFSHFRNFTYPHHLIDLAFLVSDSKDRTLEVLIHNLEELQAHEDPKQPYGEISIIEKDFGQQVNQDVESRHGFAAQAGRRKLMAQARNWLLSAALRPYHSWVYWRDVDVETAPFTILEDLMRHNKDVIVPNVWRPLPDWLGGEQPYDLNSWQESETALALADTLDEDAVIVEGYAEYATWRPHLAYLRDPYGDPDMEMEIDGVGGVSILSKARVFRSGVHFPAFSFEKHAETEGFGKMAKRMQFSVEMEQERLAKEAEERQRAEREKKIKDAFDDTNSQWAKDKSEMQNIAKEANKVAPDSKISNADSKDASSKEKSNAGSNAGSDTDSNVGSNAGSNAGSKDPKQKGLAEA</sequence>
<accession>M7SX44</accession>
<reference evidence="10" key="1">
    <citation type="journal article" date="2013" name="Genome Announc.">
        <title>Draft genome sequence of the grapevine dieback fungus Eutypa lata UCR-EL1.</title>
        <authorList>
            <person name="Blanco-Ulate B."/>
            <person name="Rolshausen P.E."/>
            <person name="Cantu D."/>
        </authorList>
    </citation>
    <scope>NUCLEOTIDE SEQUENCE [LARGE SCALE GENOMIC DNA]</scope>
    <source>
        <strain evidence="10">UCR-EL1</strain>
    </source>
</reference>
<name>M7SX44_EUTLA</name>
<evidence type="ECO:0000256" key="4">
    <source>
        <dbReference type="ARBA" id="ARBA00022989"/>
    </source>
</evidence>
<evidence type="ECO:0000256" key="2">
    <source>
        <dbReference type="ARBA" id="ARBA00022692"/>
    </source>
</evidence>
<evidence type="ECO:0000256" key="5">
    <source>
        <dbReference type="ARBA" id="ARBA00023034"/>
    </source>
</evidence>
<keyword evidence="6" id="KW-0472">Membrane</keyword>
<dbReference type="OMA" id="EYPTSIF"/>
<protein>
    <submittedName>
        <fullName evidence="9">Putative mannan polymerase ii complex anp1 subunit protein</fullName>
    </submittedName>
</protein>
<dbReference type="Gene3D" id="3.90.550.10">
    <property type="entry name" value="Spore Coat Polysaccharide Biosynthesis Protein SpsA, Chain A"/>
    <property type="match status" value="1"/>
</dbReference>